<keyword evidence="16" id="KW-1015">Disulfide bond</keyword>
<comment type="cofactor">
    <cofactor evidence="1">
        <name>Zn(2+)</name>
        <dbReference type="ChEBI" id="CHEBI:29105"/>
    </cofactor>
</comment>
<evidence type="ECO:0000256" key="2">
    <source>
        <dbReference type="ARBA" id="ARBA00001973"/>
    </source>
</evidence>
<gene>
    <name evidence="22" type="ORF">O181_084874</name>
</gene>
<dbReference type="InterPro" id="IPR039289">
    <property type="entry name" value="CHCHD4"/>
</dbReference>
<dbReference type="FunFam" id="1.10.287.2900:FF:000002">
    <property type="entry name" value="Mitochondrial intermembrane space import and assembly protein"/>
    <property type="match status" value="1"/>
</dbReference>
<evidence type="ECO:0000256" key="11">
    <source>
        <dbReference type="ARBA" id="ARBA00022989"/>
    </source>
</evidence>
<dbReference type="GO" id="GO:0005743">
    <property type="term" value="C:mitochondrial inner membrane"/>
    <property type="evidence" value="ECO:0007669"/>
    <property type="project" value="UniProtKB-SubCell"/>
</dbReference>
<comment type="cofactor">
    <cofactor evidence="2">
        <name>Cu(2+)</name>
        <dbReference type="ChEBI" id="CHEBI:29036"/>
    </cofactor>
</comment>
<evidence type="ECO:0000256" key="13">
    <source>
        <dbReference type="ARBA" id="ARBA00023010"/>
    </source>
</evidence>
<feature type="domain" description="CHCH" evidence="21">
    <location>
        <begin position="148"/>
        <end position="183"/>
    </location>
</feature>
<comment type="caution">
    <text evidence="22">The sequence shown here is derived from an EMBL/GenBank/DDBJ whole genome shotgun (WGS) entry which is preliminary data.</text>
</comment>
<reference evidence="22" key="1">
    <citation type="submission" date="2021-03" db="EMBL/GenBank/DDBJ databases">
        <title>Draft genome sequence of rust myrtle Austropuccinia psidii MF-1, a brazilian biotype.</title>
        <authorList>
            <person name="Quecine M.C."/>
            <person name="Pachon D.M.R."/>
            <person name="Bonatelli M.L."/>
            <person name="Correr F.H."/>
            <person name="Franceschini L.M."/>
            <person name="Leite T.F."/>
            <person name="Margarido G.R.A."/>
            <person name="Almeida C.A."/>
            <person name="Ferrarezi J.A."/>
            <person name="Labate C.A."/>
        </authorList>
    </citation>
    <scope>NUCLEOTIDE SEQUENCE</scope>
    <source>
        <strain evidence="22">MF-1</strain>
    </source>
</reference>
<evidence type="ECO:0000256" key="5">
    <source>
        <dbReference type="ARBA" id="ARBA00022448"/>
    </source>
</evidence>
<keyword evidence="10" id="KW-0735">Signal-anchor</keyword>
<evidence type="ECO:0000256" key="14">
    <source>
        <dbReference type="ARBA" id="ARBA00023128"/>
    </source>
</evidence>
<protein>
    <recommendedName>
        <fullName evidence="4">Mitochondrial intermembrane space import and assembly protein 40</fullName>
    </recommendedName>
    <alternativeName>
        <fullName evidence="18">Mitochondrial import inner membrane translocase TIM40</fullName>
    </alternativeName>
</protein>
<evidence type="ECO:0000256" key="1">
    <source>
        <dbReference type="ARBA" id="ARBA00001947"/>
    </source>
</evidence>
<keyword evidence="17" id="KW-0676">Redox-active center</keyword>
<dbReference type="Proteomes" id="UP000765509">
    <property type="component" value="Unassembled WGS sequence"/>
</dbReference>
<dbReference type="EMBL" id="AVOT02050038">
    <property type="protein sequence ID" value="MBW0545159.1"/>
    <property type="molecule type" value="Genomic_DNA"/>
</dbReference>
<keyword evidence="14" id="KW-0496">Mitochondrion</keyword>
<dbReference type="PROSITE" id="PS51808">
    <property type="entry name" value="CHCH"/>
    <property type="match status" value="1"/>
</dbReference>
<feature type="region of interest" description="Disordered" evidence="19">
    <location>
        <begin position="86"/>
        <end position="128"/>
    </location>
</feature>
<keyword evidence="7" id="KW-0999">Mitochondrion inner membrane</keyword>
<feature type="compositionally biased region" description="Polar residues" evidence="19">
    <location>
        <begin position="246"/>
        <end position="272"/>
    </location>
</feature>
<keyword evidence="15 20" id="KW-0472">Membrane</keyword>
<evidence type="ECO:0000256" key="7">
    <source>
        <dbReference type="ARBA" id="ARBA00022792"/>
    </source>
</evidence>
<proteinExistence type="predicted"/>
<keyword evidence="12" id="KW-0560">Oxidoreductase</keyword>
<dbReference type="OrthoDB" id="7481291at2759"/>
<evidence type="ECO:0000256" key="16">
    <source>
        <dbReference type="ARBA" id="ARBA00023157"/>
    </source>
</evidence>
<evidence type="ECO:0000256" key="6">
    <source>
        <dbReference type="ARBA" id="ARBA00022692"/>
    </source>
</evidence>
<evidence type="ECO:0000313" key="22">
    <source>
        <dbReference type="EMBL" id="MBW0545159.1"/>
    </source>
</evidence>
<keyword evidence="8" id="KW-0653">Protein transport</keyword>
<feature type="compositionally biased region" description="Basic and acidic residues" evidence="19">
    <location>
        <begin position="88"/>
        <end position="113"/>
    </location>
</feature>
<accession>A0A9Q3FTX4</accession>
<dbReference type="Pfam" id="PF06747">
    <property type="entry name" value="CHCH"/>
    <property type="match status" value="1"/>
</dbReference>
<dbReference type="InterPro" id="IPR010625">
    <property type="entry name" value="CHCH"/>
</dbReference>
<sequence length="279" mass="30549">MSGWISKPTSALRPVSLRITHDRTSLSFLTKRPVRRHAFQPITRHASFQSQSNKSTISGHWIALGKLTLIGFVGVGFGLAAKRHRSSTAHDQKSSVDSHLEKDLQENNEKPEAEPVSNESSEQGAFNPETGEINWDCPCLGGMAHGPCGEQFKAAFSCFVFSEQEPKGVECIDKFKEMQDCFREHPEHYGAELDDSEELPTASELVEQEPTEAQPASTSSNSIKSFGSKSESIPANPSEESRKQAEASQVHQPASQIEADSSRPTNLTSSKSPLARIPT</sequence>
<evidence type="ECO:0000256" key="3">
    <source>
        <dbReference type="ARBA" id="ARBA00004164"/>
    </source>
</evidence>
<dbReference type="AlphaFoldDB" id="A0A9Q3FTX4"/>
<evidence type="ECO:0000313" key="23">
    <source>
        <dbReference type="Proteomes" id="UP000765509"/>
    </source>
</evidence>
<dbReference type="Gene3D" id="1.10.287.2900">
    <property type="match status" value="1"/>
</dbReference>
<keyword evidence="5" id="KW-0813">Transport</keyword>
<evidence type="ECO:0000259" key="21">
    <source>
        <dbReference type="Pfam" id="PF06747"/>
    </source>
</evidence>
<name>A0A9Q3FTX4_9BASI</name>
<evidence type="ECO:0000256" key="9">
    <source>
        <dbReference type="ARBA" id="ARBA00022946"/>
    </source>
</evidence>
<evidence type="ECO:0000256" key="15">
    <source>
        <dbReference type="ARBA" id="ARBA00023136"/>
    </source>
</evidence>
<evidence type="ECO:0000256" key="18">
    <source>
        <dbReference type="ARBA" id="ARBA00033150"/>
    </source>
</evidence>
<feature type="transmembrane region" description="Helical" evidence="20">
    <location>
        <begin position="61"/>
        <end position="81"/>
    </location>
</feature>
<dbReference type="GO" id="GO:0005758">
    <property type="term" value="C:mitochondrial intermembrane space"/>
    <property type="evidence" value="ECO:0007669"/>
    <property type="project" value="TreeGrafter"/>
</dbReference>
<comment type="subcellular location">
    <subcellularLocation>
        <location evidence="3">Mitochondrion inner membrane</location>
        <topology evidence="3">Single-pass type II membrane protein</topology>
        <orientation evidence="3">Intermembrane side</orientation>
    </subcellularLocation>
</comment>
<keyword evidence="13" id="KW-0811">Translocation</keyword>
<feature type="compositionally biased region" description="Low complexity" evidence="19">
    <location>
        <begin position="217"/>
        <end position="232"/>
    </location>
</feature>
<keyword evidence="11 20" id="KW-1133">Transmembrane helix</keyword>
<evidence type="ECO:0000256" key="4">
    <source>
        <dbReference type="ARBA" id="ARBA00013714"/>
    </source>
</evidence>
<dbReference type="PANTHER" id="PTHR21622">
    <property type="entry name" value="COILED-COIL-HELIX-COILED-COIL-HELIX DOMAIN CONTAINING 4"/>
    <property type="match status" value="1"/>
</dbReference>
<evidence type="ECO:0000256" key="12">
    <source>
        <dbReference type="ARBA" id="ARBA00023002"/>
    </source>
</evidence>
<dbReference type="PANTHER" id="PTHR21622:SF0">
    <property type="entry name" value="COILED-COIL-HELIX-COILED-COIL-HELIX DOMAIN CONTAINING 4"/>
    <property type="match status" value="1"/>
</dbReference>
<organism evidence="22 23">
    <name type="scientific">Austropuccinia psidii MF-1</name>
    <dbReference type="NCBI Taxonomy" id="1389203"/>
    <lineage>
        <taxon>Eukaryota</taxon>
        <taxon>Fungi</taxon>
        <taxon>Dikarya</taxon>
        <taxon>Basidiomycota</taxon>
        <taxon>Pucciniomycotina</taxon>
        <taxon>Pucciniomycetes</taxon>
        <taxon>Pucciniales</taxon>
        <taxon>Sphaerophragmiaceae</taxon>
        <taxon>Austropuccinia</taxon>
    </lineage>
</organism>
<feature type="region of interest" description="Disordered" evidence="19">
    <location>
        <begin position="190"/>
        <end position="279"/>
    </location>
</feature>
<keyword evidence="23" id="KW-1185">Reference proteome</keyword>
<dbReference type="GO" id="GO:0015035">
    <property type="term" value="F:protein-disulfide reductase activity"/>
    <property type="evidence" value="ECO:0007669"/>
    <property type="project" value="InterPro"/>
</dbReference>
<evidence type="ECO:0000256" key="17">
    <source>
        <dbReference type="ARBA" id="ARBA00023284"/>
    </source>
</evidence>
<evidence type="ECO:0000256" key="10">
    <source>
        <dbReference type="ARBA" id="ARBA00022968"/>
    </source>
</evidence>
<evidence type="ECO:0000256" key="19">
    <source>
        <dbReference type="SAM" id="MobiDB-lite"/>
    </source>
</evidence>
<evidence type="ECO:0000256" key="8">
    <source>
        <dbReference type="ARBA" id="ARBA00022927"/>
    </source>
</evidence>
<keyword evidence="9" id="KW-0809">Transit peptide</keyword>
<evidence type="ECO:0000256" key="20">
    <source>
        <dbReference type="SAM" id="Phobius"/>
    </source>
</evidence>
<dbReference type="GO" id="GO:0045041">
    <property type="term" value="P:protein import into mitochondrial intermembrane space"/>
    <property type="evidence" value="ECO:0007669"/>
    <property type="project" value="InterPro"/>
</dbReference>
<keyword evidence="6 20" id="KW-0812">Transmembrane</keyword>